<feature type="compositionally biased region" description="Low complexity" evidence="3">
    <location>
        <begin position="135"/>
        <end position="165"/>
    </location>
</feature>
<dbReference type="AlphaFoldDB" id="A0AAV9DVA0"/>
<dbReference type="GO" id="GO:0006950">
    <property type="term" value="P:response to stress"/>
    <property type="evidence" value="ECO:0007669"/>
    <property type="project" value="UniProtKB-ARBA"/>
</dbReference>
<keyword evidence="5" id="KW-1185">Reference proteome</keyword>
<feature type="compositionally biased region" description="Low complexity" evidence="3">
    <location>
        <begin position="24"/>
        <end position="60"/>
    </location>
</feature>
<dbReference type="PANTHER" id="PTHR33172">
    <property type="entry name" value="OS08G0516900 PROTEIN"/>
    <property type="match status" value="1"/>
</dbReference>
<feature type="region of interest" description="Disordered" evidence="3">
    <location>
        <begin position="1"/>
        <end position="66"/>
    </location>
</feature>
<feature type="region of interest" description="Disordered" evidence="3">
    <location>
        <begin position="105"/>
        <end position="182"/>
    </location>
</feature>
<dbReference type="PANTHER" id="PTHR33172:SF29">
    <property type="entry name" value="OS06G0559400 PROTEIN"/>
    <property type="match status" value="1"/>
</dbReference>
<gene>
    <name evidence="4" type="ORF">QJS10_CPB11g02247</name>
</gene>
<evidence type="ECO:0000256" key="1">
    <source>
        <dbReference type="ARBA" id="ARBA00004123"/>
    </source>
</evidence>
<accession>A0AAV9DVA0</accession>
<evidence type="ECO:0000256" key="3">
    <source>
        <dbReference type="SAM" id="MobiDB-lite"/>
    </source>
</evidence>
<proteinExistence type="predicted"/>
<comment type="caution">
    <text evidence="4">The sequence shown here is derived from an EMBL/GenBank/DDBJ whole genome shotgun (WGS) entry which is preliminary data.</text>
</comment>
<dbReference type="InterPro" id="IPR051992">
    <property type="entry name" value="OxStress_Response_Reg"/>
</dbReference>
<evidence type="ECO:0000313" key="5">
    <source>
        <dbReference type="Proteomes" id="UP001180020"/>
    </source>
</evidence>
<evidence type="ECO:0000256" key="2">
    <source>
        <dbReference type="ARBA" id="ARBA00023242"/>
    </source>
</evidence>
<reference evidence="4" key="2">
    <citation type="submission" date="2023-06" db="EMBL/GenBank/DDBJ databases">
        <authorList>
            <person name="Ma L."/>
            <person name="Liu K.-W."/>
            <person name="Li Z."/>
            <person name="Hsiao Y.-Y."/>
            <person name="Qi Y."/>
            <person name="Fu T."/>
            <person name="Tang G."/>
            <person name="Zhang D."/>
            <person name="Sun W.-H."/>
            <person name="Liu D.-K."/>
            <person name="Li Y."/>
            <person name="Chen G.-Z."/>
            <person name="Liu X.-D."/>
            <person name="Liao X.-Y."/>
            <person name="Jiang Y.-T."/>
            <person name="Yu X."/>
            <person name="Hao Y."/>
            <person name="Huang J."/>
            <person name="Zhao X.-W."/>
            <person name="Ke S."/>
            <person name="Chen Y.-Y."/>
            <person name="Wu W.-L."/>
            <person name="Hsu J.-L."/>
            <person name="Lin Y.-F."/>
            <person name="Huang M.-D."/>
            <person name="Li C.-Y."/>
            <person name="Huang L."/>
            <person name="Wang Z.-W."/>
            <person name="Zhao X."/>
            <person name="Zhong W.-Y."/>
            <person name="Peng D.-H."/>
            <person name="Ahmad S."/>
            <person name="Lan S."/>
            <person name="Zhang J.-S."/>
            <person name="Tsai W.-C."/>
            <person name="Van De Peer Y."/>
            <person name="Liu Z.-J."/>
        </authorList>
    </citation>
    <scope>NUCLEOTIDE SEQUENCE</scope>
    <source>
        <strain evidence="4">CP</strain>
        <tissue evidence="4">Leaves</tissue>
    </source>
</reference>
<sequence>MDVYLHLQSNHGTMVDDDDDEEIGSPSSDGLSGDSTVSSSTDFTDDATSPPSDSPQTPHDVGPLFEMSSLIQQLPLKRGLSKHYQGKSKSFTSLLSVSRMEELVKPENPYKKRQIMMKSCKSYGGGLDTHRSHSPKVSISKRASSSKGSLSSFNLKRASSSSWASRPPPIPHRSESQTALFA</sequence>
<dbReference type="GO" id="GO:0005634">
    <property type="term" value="C:nucleus"/>
    <property type="evidence" value="ECO:0007669"/>
    <property type="project" value="UniProtKB-SubCell"/>
</dbReference>
<comment type="subcellular location">
    <subcellularLocation>
        <location evidence="1">Nucleus</location>
    </subcellularLocation>
</comment>
<keyword evidence="2" id="KW-0539">Nucleus</keyword>
<evidence type="ECO:0008006" key="6">
    <source>
        <dbReference type="Google" id="ProtNLM"/>
    </source>
</evidence>
<name>A0AAV9DVA0_ACOCL</name>
<organism evidence="4 5">
    <name type="scientific">Acorus calamus</name>
    <name type="common">Sweet flag</name>
    <dbReference type="NCBI Taxonomy" id="4465"/>
    <lineage>
        <taxon>Eukaryota</taxon>
        <taxon>Viridiplantae</taxon>
        <taxon>Streptophyta</taxon>
        <taxon>Embryophyta</taxon>
        <taxon>Tracheophyta</taxon>
        <taxon>Spermatophyta</taxon>
        <taxon>Magnoliopsida</taxon>
        <taxon>Liliopsida</taxon>
        <taxon>Acoraceae</taxon>
        <taxon>Acorus</taxon>
    </lineage>
</organism>
<protein>
    <recommendedName>
        <fullName evidence="6">Oxidative stress 3</fullName>
    </recommendedName>
</protein>
<evidence type="ECO:0000313" key="4">
    <source>
        <dbReference type="EMBL" id="KAK1305075.1"/>
    </source>
</evidence>
<dbReference type="Proteomes" id="UP001180020">
    <property type="component" value="Unassembled WGS sequence"/>
</dbReference>
<dbReference type="EMBL" id="JAUJYO010000011">
    <property type="protein sequence ID" value="KAK1305075.1"/>
    <property type="molecule type" value="Genomic_DNA"/>
</dbReference>
<reference evidence="4" key="1">
    <citation type="journal article" date="2023" name="Nat. Commun.">
        <title>Diploid and tetraploid genomes of Acorus and the evolution of monocots.</title>
        <authorList>
            <person name="Ma L."/>
            <person name="Liu K.W."/>
            <person name="Li Z."/>
            <person name="Hsiao Y.Y."/>
            <person name="Qi Y."/>
            <person name="Fu T."/>
            <person name="Tang G.D."/>
            <person name="Zhang D."/>
            <person name="Sun W.H."/>
            <person name="Liu D.K."/>
            <person name="Li Y."/>
            <person name="Chen G.Z."/>
            <person name="Liu X.D."/>
            <person name="Liao X.Y."/>
            <person name="Jiang Y.T."/>
            <person name="Yu X."/>
            <person name="Hao Y."/>
            <person name="Huang J."/>
            <person name="Zhao X.W."/>
            <person name="Ke S."/>
            <person name="Chen Y.Y."/>
            <person name="Wu W.L."/>
            <person name="Hsu J.L."/>
            <person name="Lin Y.F."/>
            <person name="Huang M.D."/>
            <person name="Li C.Y."/>
            <person name="Huang L."/>
            <person name="Wang Z.W."/>
            <person name="Zhao X."/>
            <person name="Zhong W.Y."/>
            <person name="Peng D.H."/>
            <person name="Ahmad S."/>
            <person name="Lan S."/>
            <person name="Zhang J.S."/>
            <person name="Tsai W.C."/>
            <person name="Van de Peer Y."/>
            <person name="Liu Z.J."/>
        </authorList>
    </citation>
    <scope>NUCLEOTIDE SEQUENCE</scope>
    <source>
        <strain evidence="4">CP</strain>
    </source>
</reference>